<gene>
    <name evidence="4" type="primary">CND01540</name>
</gene>
<evidence type="ECO:0000256" key="1">
    <source>
        <dbReference type="ARBA" id="ARBA00022737"/>
    </source>
</evidence>
<keyword evidence="1" id="KW-0677">Repeat</keyword>
<dbReference type="GO" id="GO:0051879">
    <property type="term" value="F:Hsp90 protein binding"/>
    <property type="evidence" value="ECO:0007669"/>
    <property type="project" value="TreeGrafter"/>
</dbReference>
<dbReference type="AlphaFoldDB" id="D2KCC1"/>
<proteinExistence type="predicted"/>
<dbReference type="VEuPathDB" id="FungiDB:I317_05001"/>
<dbReference type="EMBL" id="GU205379">
    <property type="protein sequence ID" value="ACZ81483.1"/>
    <property type="molecule type" value="Genomic_DNA"/>
</dbReference>
<evidence type="ECO:0000256" key="2">
    <source>
        <dbReference type="ARBA" id="ARBA00022803"/>
    </source>
</evidence>
<organism evidence="4">
    <name type="scientific">Kwoniella heveanensis</name>
    <dbReference type="NCBI Taxonomy" id="89924"/>
    <lineage>
        <taxon>Eukaryota</taxon>
        <taxon>Fungi</taxon>
        <taxon>Dikarya</taxon>
        <taxon>Basidiomycota</taxon>
        <taxon>Agaricomycotina</taxon>
        <taxon>Tremellomycetes</taxon>
        <taxon>Tremellales</taxon>
        <taxon>Cryptococcaceae</taxon>
        <taxon>Kwoniella</taxon>
    </lineage>
</organism>
<evidence type="ECO:0000313" key="4">
    <source>
        <dbReference type="EMBL" id="ACZ81483.1"/>
    </source>
</evidence>
<name>D2KCC1_9TREE</name>
<protein>
    <submittedName>
        <fullName evidence="4">CND01540</fullName>
    </submittedName>
</protein>
<keyword evidence="2" id="KW-0802">TPR repeat</keyword>
<dbReference type="InterPro" id="IPR011990">
    <property type="entry name" value="TPR-like_helical_dom_sf"/>
</dbReference>
<evidence type="ECO:0000256" key="3">
    <source>
        <dbReference type="SAM" id="MobiDB-lite"/>
    </source>
</evidence>
<dbReference type="SUPFAM" id="SSF48452">
    <property type="entry name" value="TPR-like"/>
    <property type="match status" value="1"/>
</dbReference>
<dbReference type="PANTHER" id="PTHR22904:SF523">
    <property type="entry name" value="STRESS-INDUCED-PHOSPHOPROTEIN 1"/>
    <property type="match status" value="1"/>
</dbReference>
<feature type="region of interest" description="Disordered" evidence="3">
    <location>
        <begin position="1"/>
        <end position="29"/>
    </location>
</feature>
<reference evidence="4" key="1">
    <citation type="submission" date="2009-11" db="EMBL/GenBank/DDBJ databases">
        <title>The Mating Type Locus (MAT) and Sexual Reproduction of Cryptococcus heveanensis: Insights into the Evolution of Sex and Sex-Determining Chromosomal Regions in Fungi.</title>
        <authorList>
            <person name="Metin B."/>
            <person name="Findley K."/>
            <person name="Heitman J."/>
        </authorList>
    </citation>
    <scope>NUCLEOTIDE SEQUENCE</scope>
    <source>
        <strain evidence="4">CBS569</strain>
    </source>
</reference>
<sequence>MAHPHPHPHPPQGMPMPMGSGPGGPGPAQIAVNPALQTLLDSIPHTDVPFALQTVPLPTPPNVPPQTGVVVTCPQHKNSACEECGVDFNALNYLHQFLRAAPKEAIPPPPNVQPPPQRAEAIKQLKEQGNTAFKAQQFPQAIQAYSKSADMALSRPPWELAALSRDETAIALCNRSAAFAFVNAWANALADAEAVVTLKRPWTKGHFRKARALVGLERLEDARQALIDGMQYEPNDKVRDVKCRMMWDSSYPVFGAYTPLEGKQHELNNFLKEIDEKLRQAEA</sequence>
<dbReference type="PANTHER" id="PTHR22904">
    <property type="entry name" value="TPR REPEAT CONTAINING PROTEIN"/>
    <property type="match status" value="1"/>
</dbReference>
<accession>D2KCC1</accession>
<dbReference type="Gene3D" id="1.25.40.10">
    <property type="entry name" value="Tetratricopeptide repeat domain"/>
    <property type="match status" value="1"/>
</dbReference>